<dbReference type="GO" id="GO:0005302">
    <property type="term" value="F:L-tyrosine transmembrane transporter activity"/>
    <property type="evidence" value="ECO:0007669"/>
    <property type="project" value="TreeGrafter"/>
</dbReference>
<dbReference type="Pfam" id="PF01490">
    <property type="entry name" value="Aa_trans"/>
    <property type="match status" value="1"/>
</dbReference>
<evidence type="ECO:0000256" key="4">
    <source>
        <dbReference type="ARBA" id="ARBA00022554"/>
    </source>
</evidence>
<keyword evidence="7 9" id="KW-1133">Transmembrane helix</keyword>
<evidence type="ECO:0000256" key="7">
    <source>
        <dbReference type="ARBA" id="ARBA00022989"/>
    </source>
</evidence>
<keyword evidence="3" id="KW-0813">Transport</keyword>
<dbReference type="GO" id="GO:0005313">
    <property type="term" value="F:L-glutamate transmembrane transporter activity"/>
    <property type="evidence" value="ECO:0007669"/>
    <property type="project" value="TreeGrafter"/>
</dbReference>
<keyword evidence="12" id="KW-1185">Reference proteome</keyword>
<evidence type="ECO:0000256" key="5">
    <source>
        <dbReference type="ARBA" id="ARBA00022692"/>
    </source>
</evidence>
<evidence type="ECO:0000256" key="1">
    <source>
        <dbReference type="ARBA" id="ARBA00004128"/>
    </source>
</evidence>
<organism evidence="11 12">
    <name type="scientific">Neocallimastix californiae</name>
    <dbReference type="NCBI Taxonomy" id="1754190"/>
    <lineage>
        <taxon>Eukaryota</taxon>
        <taxon>Fungi</taxon>
        <taxon>Fungi incertae sedis</taxon>
        <taxon>Chytridiomycota</taxon>
        <taxon>Chytridiomycota incertae sedis</taxon>
        <taxon>Neocallimastigomycetes</taxon>
        <taxon>Neocallimastigales</taxon>
        <taxon>Neocallimastigaceae</taxon>
        <taxon>Neocallimastix</taxon>
    </lineage>
</organism>
<feature type="transmembrane region" description="Helical" evidence="9">
    <location>
        <begin position="283"/>
        <end position="306"/>
    </location>
</feature>
<dbReference type="GO" id="GO:0015189">
    <property type="term" value="F:L-lysine transmembrane transporter activity"/>
    <property type="evidence" value="ECO:0007669"/>
    <property type="project" value="TreeGrafter"/>
</dbReference>
<dbReference type="GO" id="GO:0061459">
    <property type="term" value="F:L-arginine transmembrane transporter activity"/>
    <property type="evidence" value="ECO:0007669"/>
    <property type="project" value="TreeGrafter"/>
</dbReference>
<dbReference type="PANTHER" id="PTHR22950">
    <property type="entry name" value="AMINO ACID TRANSPORTER"/>
    <property type="match status" value="1"/>
</dbReference>
<dbReference type="OrthoDB" id="438545at2759"/>
<evidence type="ECO:0000313" key="12">
    <source>
        <dbReference type="Proteomes" id="UP000193920"/>
    </source>
</evidence>
<evidence type="ECO:0000256" key="2">
    <source>
        <dbReference type="ARBA" id="ARBA00008066"/>
    </source>
</evidence>
<reference evidence="11 12" key="1">
    <citation type="submission" date="2016-08" db="EMBL/GenBank/DDBJ databases">
        <title>A Parts List for Fungal Cellulosomes Revealed by Comparative Genomics.</title>
        <authorList>
            <consortium name="DOE Joint Genome Institute"/>
            <person name="Haitjema C.H."/>
            <person name="Gilmore S.P."/>
            <person name="Henske J.K."/>
            <person name="Solomon K.V."/>
            <person name="De Groot R."/>
            <person name="Kuo A."/>
            <person name="Mondo S.J."/>
            <person name="Salamov A.A."/>
            <person name="Labutti K."/>
            <person name="Zhao Z."/>
            <person name="Chiniquy J."/>
            <person name="Barry K."/>
            <person name="Brewer H.M."/>
            <person name="Purvine S.O."/>
            <person name="Wright A.T."/>
            <person name="Boxma B."/>
            <person name="Van Alen T."/>
            <person name="Hackstein J.H."/>
            <person name="Baker S.E."/>
            <person name="Grigoriev I.V."/>
            <person name="O'Malley M.A."/>
        </authorList>
    </citation>
    <scope>NUCLEOTIDE SEQUENCE [LARGE SCALE GENOMIC DNA]</scope>
    <source>
        <strain evidence="11 12">G1</strain>
    </source>
</reference>
<comment type="caution">
    <text evidence="11">The sequence shown here is derived from an EMBL/GenBank/DDBJ whole genome shotgun (WGS) entry which is preliminary data.</text>
</comment>
<feature type="transmembrane region" description="Helical" evidence="9">
    <location>
        <begin position="129"/>
        <end position="150"/>
    </location>
</feature>
<name>A0A1Y2ABP4_9FUNG</name>
<proteinExistence type="inferred from homology"/>
<feature type="transmembrane region" description="Helical" evidence="9">
    <location>
        <begin position="322"/>
        <end position="341"/>
    </location>
</feature>
<keyword evidence="4" id="KW-0926">Vacuole</keyword>
<evidence type="ECO:0000256" key="6">
    <source>
        <dbReference type="ARBA" id="ARBA00022970"/>
    </source>
</evidence>
<feature type="transmembrane region" description="Helical" evidence="9">
    <location>
        <begin position="397"/>
        <end position="413"/>
    </location>
</feature>
<protein>
    <recommendedName>
        <fullName evidence="10">Amino acid transporter transmembrane domain-containing protein</fullName>
    </recommendedName>
</protein>
<dbReference type="PANTHER" id="PTHR22950:SF678">
    <property type="entry name" value="VACUOLAR AMINO ACID TRANSPORTER 5-RELATED"/>
    <property type="match status" value="1"/>
</dbReference>
<evidence type="ECO:0000256" key="9">
    <source>
        <dbReference type="SAM" id="Phobius"/>
    </source>
</evidence>
<evidence type="ECO:0000256" key="8">
    <source>
        <dbReference type="ARBA" id="ARBA00023136"/>
    </source>
</evidence>
<dbReference type="InterPro" id="IPR013057">
    <property type="entry name" value="AA_transpt_TM"/>
</dbReference>
<feature type="transmembrane region" description="Helical" evidence="9">
    <location>
        <begin position="100"/>
        <end position="122"/>
    </location>
</feature>
<feature type="transmembrane region" description="Helical" evidence="9">
    <location>
        <begin position="419"/>
        <end position="444"/>
    </location>
</feature>
<feature type="transmembrane region" description="Helical" evidence="9">
    <location>
        <begin position="187"/>
        <end position="206"/>
    </location>
</feature>
<evidence type="ECO:0000259" key="10">
    <source>
        <dbReference type="Pfam" id="PF01490"/>
    </source>
</evidence>
<evidence type="ECO:0000313" key="11">
    <source>
        <dbReference type="EMBL" id="ORY19936.1"/>
    </source>
</evidence>
<feature type="domain" description="Amino acid transporter transmembrane" evidence="10">
    <location>
        <begin position="36"/>
        <end position="481"/>
    </location>
</feature>
<dbReference type="EMBL" id="MCOG01000309">
    <property type="protein sequence ID" value="ORY19936.1"/>
    <property type="molecule type" value="Genomic_DNA"/>
</dbReference>
<dbReference type="AlphaFoldDB" id="A0A1Y2ABP4"/>
<accession>A0A1Y2ABP4</accession>
<gene>
    <name evidence="11" type="ORF">LY90DRAFT_434991</name>
</gene>
<comment type="subcellular location">
    <subcellularLocation>
        <location evidence="1">Vacuole membrane</location>
        <topology evidence="1">Multi-pass membrane protein</topology>
    </subcellularLocation>
</comment>
<comment type="similarity">
    <text evidence="2">Belongs to the amino acid/polyamine transporter 2 family.</text>
</comment>
<sequence>MNNQEYETLNDDENFELNDFNEIRTRPSVSKSKNETGTVFSSIVTLSNTLLGSGMLAMPAAFASVGLYFGIVNVFVFGCGALFGLWLLTRCATYTGRNSSFFSLSMITFPQASVFFDLAISIKCFGVSVSYLIIIGDLMPVVTLGLFPNISLNSIFLSRELWITIGVLIIIPLAFMRKLDSMRHTSFISLLAIVYLLIIVVYYYFIPFETNNIQQKRQQQLNKKSNSELNPSYPGNPKIEKFIFSMDFFKNLPIFVFAFTCHQNILSVYNEMRDNRQKNVNKVITTSISFGAILYWIVGICGYLTFGDQTDSNVISISTFKLYYLFGQLSMVIMVMLSYPLQMFPCRLSLDKVFYNLKRIINRHNEESNLLNPMATSMLNNSSSAVRAYDQPMSDKKFFFMTLSILVCSYVLACSVKTLGIVLSIVGATGSTMICYILPGLLYYKLETENTRMNSRKRGSMVYAALFMFILGIVLMITCLLSIILFE</sequence>
<feature type="transmembrane region" description="Helical" evidence="9">
    <location>
        <begin position="465"/>
        <end position="486"/>
    </location>
</feature>
<feature type="transmembrane region" description="Helical" evidence="9">
    <location>
        <begin position="156"/>
        <end position="175"/>
    </location>
</feature>
<keyword evidence="5 9" id="KW-0812">Transmembrane</keyword>
<feature type="transmembrane region" description="Helical" evidence="9">
    <location>
        <begin position="39"/>
        <end position="58"/>
    </location>
</feature>
<keyword evidence="6" id="KW-0029">Amino-acid transport</keyword>
<dbReference type="GO" id="GO:0000329">
    <property type="term" value="C:fungal-type vacuole membrane"/>
    <property type="evidence" value="ECO:0007669"/>
    <property type="project" value="TreeGrafter"/>
</dbReference>
<dbReference type="STRING" id="1754190.A0A1Y2ABP4"/>
<dbReference type="Proteomes" id="UP000193920">
    <property type="component" value="Unassembled WGS sequence"/>
</dbReference>
<feature type="transmembrane region" description="Helical" evidence="9">
    <location>
        <begin position="65"/>
        <end position="88"/>
    </location>
</feature>
<keyword evidence="8 9" id="KW-0472">Membrane</keyword>
<dbReference type="GO" id="GO:0015194">
    <property type="term" value="F:L-serine transmembrane transporter activity"/>
    <property type="evidence" value="ECO:0007669"/>
    <property type="project" value="TreeGrafter"/>
</dbReference>
<evidence type="ECO:0000256" key="3">
    <source>
        <dbReference type="ARBA" id="ARBA00022448"/>
    </source>
</evidence>
<dbReference type="GO" id="GO:0005290">
    <property type="term" value="F:L-histidine transmembrane transporter activity"/>
    <property type="evidence" value="ECO:0007669"/>
    <property type="project" value="TreeGrafter"/>
</dbReference>